<dbReference type="Proteomes" id="UP000306477">
    <property type="component" value="Unassembled WGS sequence"/>
</dbReference>
<dbReference type="InterPro" id="IPR003329">
    <property type="entry name" value="Cytidylyl_trans"/>
</dbReference>
<dbReference type="InterPro" id="IPR029044">
    <property type="entry name" value="Nucleotide-diphossugar_trans"/>
</dbReference>
<reference evidence="6 7" key="1">
    <citation type="journal article" date="2019" name="Indoor Air">
        <title>Impacts of indoor surface finishes on bacterial viability.</title>
        <authorList>
            <person name="Hu J."/>
            <person name="Maamar S.B."/>
            <person name="Glawe A.J."/>
            <person name="Gottel N."/>
            <person name="Gilbert J.A."/>
            <person name="Hartmann E.M."/>
        </authorList>
    </citation>
    <scope>NUCLEOTIDE SEQUENCE [LARGE SCALE GENOMIC DNA]</scope>
    <source>
        <strain evidence="6 7">AF060A6</strain>
    </source>
</reference>
<evidence type="ECO:0000256" key="4">
    <source>
        <dbReference type="ARBA" id="ARBA00022985"/>
    </source>
</evidence>
<dbReference type="EC" id="2.7.7.38" evidence="5"/>
<dbReference type="RefSeq" id="WP_136380689.1">
    <property type="nucleotide sequence ID" value="NZ_SLUB01000035.1"/>
</dbReference>
<dbReference type="GO" id="GO:0009103">
    <property type="term" value="P:lipopolysaccharide biosynthetic process"/>
    <property type="evidence" value="ECO:0007669"/>
    <property type="project" value="UniProtKB-UniRule"/>
</dbReference>
<dbReference type="EMBL" id="SLUB01000035">
    <property type="protein sequence ID" value="THE11031.1"/>
    <property type="molecule type" value="Genomic_DNA"/>
</dbReference>
<name>A0A4S3PN90_9BACI</name>
<proteinExistence type="inferred from homology"/>
<keyword evidence="4 5" id="KW-0448">Lipopolysaccharide biosynthesis</keyword>
<accession>A0A4S3PN90</accession>
<dbReference type="HAMAP" id="MF_00057">
    <property type="entry name" value="KdsB"/>
    <property type="match status" value="1"/>
</dbReference>
<dbReference type="PANTHER" id="PTHR42866">
    <property type="entry name" value="3-DEOXY-MANNO-OCTULOSONATE CYTIDYLYLTRANSFERASE"/>
    <property type="match status" value="1"/>
</dbReference>
<comment type="catalytic activity">
    <reaction evidence="5">
        <text>3-deoxy-alpha-D-manno-oct-2-ulosonate + CTP = CMP-3-deoxy-beta-D-manno-octulosonate + diphosphate</text>
        <dbReference type="Rhea" id="RHEA:23448"/>
        <dbReference type="ChEBI" id="CHEBI:33019"/>
        <dbReference type="ChEBI" id="CHEBI:37563"/>
        <dbReference type="ChEBI" id="CHEBI:85986"/>
        <dbReference type="ChEBI" id="CHEBI:85987"/>
        <dbReference type="EC" id="2.7.7.38"/>
    </reaction>
</comment>
<dbReference type="NCBIfam" id="NF003952">
    <property type="entry name" value="PRK05450.1-5"/>
    <property type="match status" value="1"/>
</dbReference>
<keyword evidence="2 5" id="KW-0808">Transferase</keyword>
<dbReference type="SUPFAM" id="SSF53448">
    <property type="entry name" value="Nucleotide-diphospho-sugar transferases"/>
    <property type="match status" value="1"/>
</dbReference>
<dbReference type="NCBIfam" id="NF003950">
    <property type="entry name" value="PRK05450.1-3"/>
    <property type="match status" value="1"/>
</dbReference>
<gene>
    <name evidence="5 6" type="primary">kdsB</name>
    <name evidence="6" type="ORF">E1I69_16620</name>
</gene>
<evidence type="ECO:0000313" key="7">
    <source>
        <dbReference type="Proteomes" id="UP000306477"/>
    </source>
</evidence>
<dbReference type="NCBIfam" id="NF009905">
    <property type="entry name" value="PRK13368.1"/>
    <property type="match status" value="1"/>
</dbReference>
<dbReference type="GO" id="GO:0005829">
    <property type="term" value="C:cytosol"/>
    <property type="evidence" value="ECO:0007669"/>
    <property type="project" value="TreeGrafter"/>
</dbReference>
<evidence type="ECO:0000256" key="1">
    <source>
        <dbReference type="ARBA" id="ARBA00004370"/>
    </source>
</evidence>
<evidence type="ECO:0000313" key="6">
    <source>
        <dbReference type="EMBL" id="THE11031.1"/>
    </source>
</evidence>
<comment type="function">
    <text evidence="5">Activates KDO (a required 8-carbon sugar) for incorporation into bacterial lipopolysaccharide in Gram-negative bacteria.</text>
</comment>
<dbReference type="AlphaFoldDB" id="A0A4S3PN90"/>
<dbReference type="OrthoDB" id="9815559at2"/>
<dbReference type="PANTHER" id="PTHR42866:SF2">
    <property type="entry name" value="3-DEOXY-MANNO-OCTULOSONATE CYTIDYLYLTRANSFERASE, MITOCHONDRIAL"/>
    <property type="match status" value="1"/>
</dbReference>
<keyword evidence="7" id="KW-1185">Reference proteome</keyword>
<dbReference type="InterPro" id="IPR004528">
    <property type="entry name" value="KdsB"/>
</dbReference>
<keyword evidence="5" id="KW-0963">Cytoplasm</keyword>
<comment type="similarity">
    <text evidence="5">Belongs to the KdsB family.</text>
</comment>
<dbReference type="NCBIfam" id="TIGR00466">
    <property type="entry name" value="kdsB"/>
    <property type="match status" value="1"/>
</dbReference>
<dbReference type="Gene3D" id="3.90.550.10">
    <property type="entry name" value="Spore Coat Polysaccharide Biosynthesis Protein SpsA, Chain A"/>
    <property type="match status" value="1"/>
</dbReference>
<comment type="caution">
    <text evidence="6">The sequence shown here is derived from an EMBL/GenBank/DDBJ whole genome shotgun (WGS) entry which is preliminary data.</text>
</comment>
<dbReference type="GO" id="GO:0016020">
    <property type="term" value="C:membrane"/>
    <property type="evidence" value="ECO:0007669"/>
    <property type="project" value="UniProtKB-SubCell"/>
</dbReference>
<dbReference type="Pfam" id="PF02348">
    <property type="entry name" value="CTP_transf_3"/>
    <property type="match status" value="1"/>
</dbReference>
<dbReference type="UniPathway" id="UPA00358">
    <property type="reaction ID" value="UER00476"/>
</dbReference>
<dbReference type="FunFam" id="3.90.550.10:FF:000011">
    <property type="entry name" value="3-deoxy-manno-octulosonate cytidylyltransferase"/>
    <property type="match status" value="1"/>
</dbReference>
<protein>
    <recommendedName>
        <fullName evidence="5">3-deoxy-manno-octulosonate cytidylyltransferase</fullName>
        <ecNumber evidence="5">2.7.7.38</ecNumber>
    </recommendedName>
    <alternativeName>
        <fullName evidence="5">CMP-2-keto-3-deoxyoctulosonic acid synthase</fullName>
        <shortName evidence="5">CKS</shortName>
        <shortName evidence="5">CMP-KDO synthase</shortName>
    </alternativeName>
</protein>
<evidence type="ECO:0000256" key="3">
    <source>
        <dbReference type="ARBA" id="ARBA00022695"/>
    </source>
</evidence>
<dbReference type="GO" id="GO:0033468">
    <property type="term" value="P:CMP-keto-3-deoxy-D-manno-octulosonic acid biosynthetic process"/>
    <property type="evidence" value="ECO:0007669"/>
    <property type="project" value="UniProtKB-UniRule"/>
</dbReference>
<evidence type="ECO:0000256" key="5">
    <source>
        <dbReference type="HAMAP-Rule" id="MF_00057"/>
    </source>
</evidence>
<evidence type="ECO:0000256" key="2">
    <source>
        <dbReference type="ARBA" id="ARBA00022679"/>
    </source>
</evidence>
<dbReference type="GO" id="GO:0008690">
    <property type="term" value="F:3-deoxy-manno-octulosonate cytidylyltransferase activity"/>
    <property type="evidence" value="ECO:0007669"/>
    <property type="project" value="UniProtKB-UniRule"/>
</dbReference>
<keyword evidence="3 5" id="KW-0548">Nucleotidyltransferase</keyword>
<dbReference type="CDD" id="cd02517">
    <property type="entry name" value="CMP-KDO-Synthetase"/>
    <property type="match status" value="1"/>
</dbReference>
<comment type="pathway">
    <text evidence="5">Nucleotide-sugar biosynthesis; CMP-3-deoxy-D-manno-octulosonate biosynthesis; CMP-3-deoxy-D-manno-octulosonate from 3-deoxy-D-manno-octulosonate and CTP: step 1/1.</text>
</comment>
<sequence length="243" mass="26891">MKVIGVIPARYGSTRFPGKPLALINGKPMIQRVYEQVAESRLLDEVVVATDHEKIKETVESFGGNAVMTRTDHETGSDRIAEVTNKVKGDFYVNIQGDEPLIPSELVDALVEAAKEAPDAVVTAKTPIENIDDVSDPNVVKVVTNNQGFALYFSRSAIPFNRANKETTYYKHLGIYGYPKAVINEFVQLPPSNLEEVEVLEQHRLLDNGYPIKVVETSYQVVGVDTPEDIEKVEKILGGLQHV</sequence>
<comment type="subcellular location">
    <subcellularLocation>
        <location evidence="5">Cytoplasm</location>
    </subcellularLocation>
    <subcellularLocation>
        <location evidence="1">Membrane</location>
    </subcellularLocation>
</comment>
<organism evidence="6 7">
    <name type="scientific">Bacillus timonensis</name>
    <dbReference type="NCBI Taxonomy" id="1033734"/>
    <lineage>
        <taxon>Bacteria</taxon>
        <taxon>Bacillati</taxon>
        <taxon>Bacillota</taxon>
        <taxon>Bacilli</taxon>
        <taxon>Bacillales</taxon>
        <taxon>Bacillaceae</taxon>
        <taxon>Bacillus</taxon>
    </lineage>
</organism>